<dbReference type="RefSeq" id="WP_323280645.1">
    <property type="nucleotide sequence ID" value="NZ_JAYGGQ010000017.1"/>
</dbReference>
<dbReference type="EMBL" id="JAYGGQ010000017">
    <property type="protein sequence ID" value="MEA5456743.1"/>
    <property type="molecule type" value="Genomic_DNA"/>
</dbReference>
<reference evidence="2 3" key="1">
    <citation type="submission" date="2023-12" db="EMBL/GenBank/DDBJ databases">
        <title>Sinomonas terricola sp. nov, isolated from litchi orchard soil in Guangdong, PR China.</title>
        <authorList>
            <person name="Jiaxin W."/>
            <person name="Yang Z."/>
            <person name="Honghui Z."/>
        </authorList>
    </citation>
    <scope>NUCLEOTIDE SEQUENCE [LARGE SCALE GENOMIC DNA]</scope>
    <source>
        <strain evidence="2 3">JGH33</strain>
    </source>
</reference>
<dbReference type="Pfam" id="PF13328">
    <property type="entry name" value="HD_4"/>
    <property type="match status" value="1"/>
</dbReference>
<dbReference type="InterPro" id="IPR003607">
    <property type="entry name" value="HD/PDEase_dom"/>
</dbReference>
<dbReference type="SUPFAM" id="SSF109604">
    <property type="entry name" value="HD-domain/PDEase-like"/>
    <property type="match status" value="1"/>
</dbReference>
<dbReference type="InterPro" id="IPR052194">
    <property type="entry name" value="MESH1"/>
</dbReference>
<name>A0ABU5TAY4_9MICC</name>
<proteinExistence type="predicted"/>
<comment type="caution">
    <text evidence="2">The sequence shown here is derived from an EMBL/GenBank/DDBJ whole genome shotgun (WGS) entry which is preliminary data.</text>
</comment>
<dbReference type="Proteomes" id="UP001304769">
    <property type="component" value="Unassembled WGS sequence"/>
</dbReference>
<organism evidence="2 3">
    <name type="scientific">Sinomonas terricola</name>
    <dbReference type="NCBI Taxonomy" id="3110330"/>
    <lineage>
        <taxon>Bacteria</taxon>
        <taxon>Bacillati</taxon>
        <taxon>Actinomycetota</taxon>
        <taxon>Actinomycetes</taxon>
        <taxon>Micrococcales</taxon>
        <taxon>Micrococcaceae</taxon>
        <taxon>Sinomonas</taxon>
    </lineage>
</organism>
<keyword evidence="3" id="KW-1185">Reference proteome</keyword>
<sequence>MAGVDLVALADGIAARAHQGQVDKAGAPYIEHPRRVTRRLLELWPHAPAEAQAAALLHDVVEDTPVTIAQLRSAGFPDAVLTAVDAVTKRAGESTEEYFARIRSDALAPWVKAADLADNTDPVRLGRLPEETRARLEAKYAKARRLLENLVPGDR</sequence>
<dbReference type="PANTHER" id="PTHR46246">
    <property type="entry name" value="GUANOSINE-3',5'-BIS(DIPHOSPHATE) 3'-PYROPHOSPHOHYDROLASE MESH1"/>
    <property type="match status" value="1"/>
</dbReference>
<evidence type="ECO:0000313" key="3">
    <source>
        <dbReference type="Proteomes" id="UP001304769"/>
    </source>
</evidence>
<dbReference type="PANTHER" id="PTHR46246:SF1">
    <property type="entry name" value="GUANOSINE-3',5'-BIS(DIPHOSPHATE) 3'-PYROPHOSPHOHYDROLASE MESH1"/>
    <property type="match status" value="1"/>
</dbReference>
<protein>
    <submittedName>
        <fullName evidence="2">HD domain-containing protein</fullName>
    </submittedName>
</protein>
<evidence type="ECO:0000313" key="2">
    <source>
        <dbReference type="EMBL" id="MEA5456743.1"/>
    </source>
</evidence>
<dbReference type="SMART" id="SM00471">
    <property type="entry name" value="HDc"/>
    <property type="match status" value="1"/>
</dbReference>
<accession>A0ABU5TAY4</accession>
<dbReference type="Gene3D" id="1.10.3210.10">
    <property type="entry name" value="Hypothetical protein af1432"/>
    <property type="match status" value="1"/>
</dbReference>
<feature type="domain" description="HD/PDEase" evidence="1">
    <location>
        <begin position="25"/>
        <end position="129"/>
    </location>
</feature>
<evidence type="ECO:0000259" key="1">
    <source>
        <dbReference type="SMART" id="SM00471"/>
    </source>
</evidence>
<gene>
    <name evidence="2" type="ORF">SPF06_18625</name>
</gene>